<dbReference type="NCBIfam" id="TIGR00797">
    <property type="entry name" value="matE"/>
    <property type="match status" value="1"/>
</dbReference>
<feature type="transmembrane region" description="Helical" evidence="13">
    <location>
        <begin position="153"/>
        <end position="176"/>
    </location>
</feature>
<feature type="transmembrane region" description="Helical" evidence="13">
    <location>
        <begin position="278"/>
        <end position="299"/>
    </location>
</feature>
<evidence type="ECO:0000256" key="1">
    <source>
        <dbReference type="ARBA" id="ARBA00003408"/>
    </source>
</evidence>
<protein>
    <recommendedName>
        <fullName evidence="4">Probable multidrug resistance protein NorM</fullName>
    </recommendedName>
    <alternativeName>
        <fullName evidence="12">Multidrug-efflux transporter</fullName>
    </alternativeName>
</protein>
<evidence type="ECO:0000256" key="2">
    <source>
        <dbReference type="ARBA" id="ARBA00004651"/>
    </source>
</evidence>
<comment type="subcellular location">
    <subcellularLocation>
        <location evidence="2">Cell membrane</location>
        <topology evidence="2">Multi-pass membrane protein</topology>
    </subcellularLocation>
</comment>
<feature type="transmembrane region" description="Helical" evidence="13">
    <location>
        <begin position="78"/>
        <end position="95"/>
    </location>
</feature>
<feature type="transmembrane region" description="Helical" evidence="13">
    <location>
        <begin position="188"/>
        <end position="208"/>
    </location>
</feature>
<reference evidence="14 15" key="1">
    <citation type="submission" date="2023-10" db="EMBL/GenBank/DDBJ databases">
        <title>Veillonella sp. nov., isolated from a pig farm feces dump.</title>
        <authorList>
            <person name="Chang Y.-H."/>
        </authorList>
    </citation>
    <scope>NUCLEOTIDE SEQUENCE [LARGE SCALE GENOMIC DNA]</scope>
    <source>
        <strain evidence="14 15">YH-vei2233</strain>
    </source>
</reference>
<comment type="caution">
    <text evidence="14">The sequence shown here is derived from an EMBL/GenBank/DDBJ whole genome shotgun (WGS) entry which is preliminary data.</text>
</comment>
<dbReference type="InterPro" id="IPR002528">
    <property type="entry name" value="MATE_fam"/>
</dbReference>
<evidence type="ECO:0000256" key="11">
    <source>
        <dbReference type="ARBA" id="ARBA00023136"/>
    </source>
</evidence>
<feature type="transmembrane region" description="Helical" evidence="13">
    <location>
        <begin position="370"/>
        <end position="388"/>
    </location>
</feature>
<evidence type="ECO:0000313" key="14">
    <source>
        <dbReference type="EMBL" id="MDV5087255.1"/>
    </source>
</evidence>
<evidence type="ECO:0000256" key="4">
    <source>
        <dbReference type="ARBA" id="ARBA00020268"/>
    </source>
</evidence>
<gene>
    <name evidence="14" type="ORF">RVY80_00060</name>
</gene>
<feature type="transmembrane region" description="Helical" evidence="13">
    <location>
        <begin position="343"/>
        <end position="364"/>
    </location>
</feature>
<name>A0ABU3Z5Q3_9FIRM</name>
<dbReference type="Pfam" id="PF01554">
    <property type="entry name" value="MatE"/>
    <property type="match status" value="2"/>
</dbReference>
<evidence type="ECO:0000256" key="3">
    <source>
        <dbReference type="ARBA" id="ARBA00010199"/>
    </source>
</evidence>
<keyword evidence="6" id="KW-0050">Antiport</keyword>
<dbReference type="PIRSF" id="PIRSF006603">
    <property type="entry name" value="DinF"/>
    <property type="match status" value="1"/>
</dbReference>
<sequence>MFDAVLRRFQVDYILPKAERLGSIGTTKELYDKYLKIAWPATLQGLMLQFMTAIDLAMVGALGAEALASVGIMGQPEMVMLVFVRALSVAITAIIARRKGEGDDAGMNSVLKQAIMMTMLFYIPLLIICFFSIEHILRFTGAEDSYIGTAVDYSQFIVIALIFQSFSQIVGAALIGYGNTKVIFKANVIGNIANTVMNFFLIYGIGFFPKLGVMGAGISTMLSSALIAALLFRVINKRDQTLTLQHEAPWKFNREVVHTVYHVGGSSLGEQFFERFGMYTYTMIVASLGATALAAHYVCMNLMDIFYYFAMGLGFAGASHTGQSLGHKRPDMALAYGRIGSRIGWIVGIVSALIFILLGTYIVQLYTRDVAVVAMSGSMMGIMALAAFPQALQLVYSGVLKGAGDTYYIMKYSLISIAIIRPIVTYTLCITIGWGLAGAWLALLNDQSIRLLCSYARFVKGQWQHKIV</sequence>
<keyword evidence="9 13" id="KW-1133">Transmembrane helix</keyword>
<keyword evidence="15" id="KW-1185">Reference proteome</keyword>
<dbReference type="InterPro" id="IPR050222">
    <property type="entry name" value="MATE_MdtK"/>
</dbReference>
<keyword evidence="11 13" id="KW-0472">Membrane</keyword>
<feature type="transmembrane region" description="Helical" evidence="13">
    <location>
        <begin position="53"/>
        <end position="72"/>
    </location>
</feature>
<evidence type="ECO:0000256" key="13">
    <source>
        <dbReference type="SAM" id="Phobius"/>
    </source>
</evidence>
<feature type="transmembrane region" description="Helical" evidence="13">
    <location>
        <begin position="115"/>
        <end position="133"/>
    </location>
</feature>
<feature type="transmembrane region" description="Helical" evidence="13">
    <location>
        <begin position="423"/>
        <end position="443"/>
    </location>
</feature>
<organism evidence="14 15">
    <name type="scientific">Veillonella absiana</name>
    <dbReference type="NCBI Taxonomy" id="3079305"/>
    <lineage>
        <taxon>Bacteria</taxon>
        <taxon>Bacillati</taxon>
        <taxon>Bacillota</taxon>
        <taxon>Negativicutes</taxon>
        <taxon>Veillonellales</taxon>
        <taxon>Veillonellaceae</taxon>
        <taxon>Veillonella</taxon>
    </lineage>
</organism>
<evidence type="ECO:0000256" key="8">
    <source>
        <dbReference type="ARBA" id="ARBA00022692"/>
    </source>
</evidence>
<dbReference type="RefSeq" id="WP_317329135.1">
    <property type="nucleotide sequence ID" value="NZ_JAWJZA010000027.1"/>
</dbReference>
<evidence type="ECO:0000256" key="6">
    <source>
        <dbReference type="ARBA" id="ARBA00022449"/>
    </source>
</evidence>
<evidence type="ECO:0000256" key="10">
    <source>
        <dbReference type="ARBA" id="ARBA00023065"/>
    </source>
</evidence>
<dbReference type="Proteomes" id="UP001272515">
    <property type="component" value="Unassembled WGS sequence"/>
</dbReference>
<proteinExistence type="inferred from homology"/>
<keyword evidence="10" id="KW-0406">Ion transport</keyword>
<dbReference type="InterPro" id="IPR048279">
    <property type="entry name" value="MdtK-like"/>
</dbReference>
<dbReference type="CDD" id="cd13137">
    <property type="entry name" value="MATE_NorM_like"/>
    <property type="match status" value="1"/>
</dbReference>
<feature type="transmembrane region" description="Helical" evidence="13">
    <location>
        <begin position="214"/>
        <end position="235"/>
    </location>
</feature>
<comment type="similarity">
    <text evidence="3">Belongs to the multi antimicrobial extrusion (MATE) (TC 2.A.66.1) family.</text>
</comment>
<keyword evidence="8 13" id="KW-0812">Transmembrane</keyword>
<accession>A0ABU3Z5Q3</accession>
<keyword evidence="5" id="KW-0813">Transport</keyword>
<comment type="function">
    <text evidence="1">Multidrug efflux pump.</text>
</comment>
<dbReference type="PANTHER" id="PTHR43298">
    <property type="entry name" value="MULTIDRUG RESISTANCE PROTEIN NORM-RELATED"/>
    <property type="match status" value="1"/>
</dbReference>
<keyword evidence="7" id="KW-1003">Cell membrane</keyword>
<evidence type="ECO:0000256" key="9">
    <source>
        <dbReference type="ARBA" id="ARBA00022989"/>
    </source>
</evidence>
<evidence type="ECO:0000313" key="15">
    <source>
        <dbReference type="Proteomes" id="UP001272515"/>
    </source>
</evidence>
<dbReference type="PANTHER" id="PTHR43298:SF2">
    <property type="entry name" value="FMN_FAD EXPORTER YEEO-RELATED"/>
    <property type="match status" value="1"/>
</dbReference>
<dbReference type="EMBL" id="JAWJZB010000001">
    <property type="protein sequence ID" value="MDV5087255.1"/>
    <property type="molecule type" value="Genomic_DNA"/>
</dbReference>
<evidence type="ECO:0000256" key="5">
    <source>
        <dbReference type="ARBA" id="ARBA00022448"/>
    </source>
</evidence>
<evidence type="ECO:0000256" key="12">
    <source>
        <dbReference type="ARBA" id="ARBA00031636"/>
    </source>
</evidence>
<evidence type="ECO:0000256" key="7">
    <source>
        <dbReference type="ARBA" id="ARBA00022475"/>
    </source>
</evidence>